<keyword evidence="3" id="KW-0067">ATP-binding</keyword>
<sequence length="578" mass="62987">MIERKAAHPPEFYCRSRSIDPEKKVAPPILLPSFMDPPTTMWTSSIQRRKPPRLGPRKRLLRDLLLLLVLTIGSVLVAVFFAGESLRDKLAQEQLQALAQKTSNDLTGFLQIPENSLRIAQGWGAAGALNLDDAAALVDRFIPVLENLPRISALVLGDSDGRSFYLARKDKAWLSRSVDAQGNAVWRRWSGPGVQIEERRGQEDYDPRSRAWFKGALAMTDASGVFWTHPYLFFTERTSGITGAVRFQRSDEPGRNYVLGLDLPLGNVLGALAGLKVSLGGAAFITEANGAVLLPPAMDENTSSAFPVSLSPEQLDAGPVFAAAKAWLAAGRPARQPLTYPSGGGNWWAWLQPLSNPDKGLWLGIAVPELDFLGALQGGWTLVLTVGTLALAAGLLVTLLLTRHYGRQFKALPSLTDHPAEFEEKVLALIRYGESPNLEFKSTLRTNLKTGKAGKEIELAWLKSVVGFLNTDGGVLLIGVNDGGEVVGIAADQFENDDKCLLHFKNLINQHIGAEFSKYLHAEIRPVAGKTLVAVVCEKAREPAFLIVGGGNEEFHIRSGPSSIKLTPRQMLQYLSAH</sequence>
<dbReference type="PANTHER" id="PTHR30595">
    <property type="entry name" value="GLPR-RELATED TRANSCRIPTIONAL REPRESSOR"/>
    <property type="match status" value="1"/>
</dbReference>
<gene>
    <name evidence="3" type="ORF">E4P82_06370</name>
</gene>
<dbReference type="Proteomes" id="UP000760480">
    <property type="component" value="Unassembled WGS sequence"/>
</dbReference>
<name>A0ABX1TJL7_9GAMM</name>
<feature type="transmembrane region" description="Helical" evidence="1">
    <location>
        <begin position="380"/>
        <end position="401"/>
    </location>
</feature>
<comment type="caution">
    <text evidence="3">The sequence shown here is derived from an EMBL/GenBank/DDBJ whole genome shotgun (WGS) entry which is preliminary data.</text>
</comment>
<dbReference type="EMBL" id="SPMZ01000016">
    <property type="protein sequence ID" value="NMQ18864.1"/>
    <property type="molecule type" value="Genomic_DNA"/>
</dbReference>
<dbReference type="Gene3D" id="3.30.950.30">
    <property type="entry name" value="Schlafen, AAA domain"/>
    <property type="match status" value="1"/>
</dbReference>
<keyword evidence="1" id="KW-0812">Transmembrane</keyword>
<organism evidence="3 4">
    <name type="scientific">Candidatus Competibacter phosphatis</name>
    <dbReference type="NCBI Taxonomy" id="221280"/>
    <lineage>
        <taxon>Bacteria</taxon>
        <taxon>Pseudomonadati</taxon>
        <taxon>Pseudomonadota</taxon>
        <taxon>Gammaproteobacteria</taxon>
        <taxon>Candidatus Competibacteraceae</taxon>
        <taxon>Candidatus Competibacter</taxon>
    </lineage>
</organism>
<dbReference type="InterPro" id="IPR038461">
    <property type="entry name" value="Schlafen_AlbA_2_dom_sf"/>
</dbReference>
<accession>A0ABX1TJL7</accession>
<proteinExistence type="predicted"/>
<feature type="domain" description="Schlafen AlbA-2" evidence="2">
    <location>
        <begin position="434"/>
        <end position="566"/>
    </location>
</feature>
<dbReference type="Gene3D" id="3.30.450.20">
    <property type="entry name" value="PAS domain"/>
    <property type="match status" value="1"/>
</dbReference>
<evidence type="ECO:0000313" key="4">
    <source>
        <dbReference type="Proteomes" id="UP000760480"/>
    </source>
</evidence>
<protein>
    <submittedName>
        <fullName evidence="3">ATP-binding protein</fullName>
    </submittedName>
</protein>
<evidence type="ECO:0000313" key="3">
    <source>
        <dbReference type="EMBL" id="NMQ18864.1"/>
    </source>
</evidence>
<keyword evidence="1" id="KW-1133">Transmembrane helix</keyword>
<dbReference type="InterPro" id="IPR007421">
    <property type="entry name" value="Schlafen_AlbA_2_dom"/>
</dbReference>
<keyword evidence="3" id="KW-0547">Nucleotide-binding</keyword>
<dbReference type="PANTHER" id="PTHR30595:SF6">
    <property type="entry name" value="SCHLAFEN ALBA-2 DOMAIN-CONTAINING PROTEIN"/>
    <property type="match status" value="1"/>
</dbReference>
<keyword evidence="1" id="KW-0472">Membrane</keyword>
<keyword evidence="4" id="KW-1185">Reference proteome</keyword>
<evidence type="ECO:0000256" key="1">
    <source>
        <dbReference type="SAM" id="Phobius"/>
    </source>
</evidence>
<dbReference type="GO" id="GO:0005524">
    <property type="term" value="F:ATP binding"/>
    <property type="evidence" value="ECO:0007669"/>
    <property type="project" value="UniProtKB-KW"/>
</dbReference>
<dbReference type="Pfam" id="PF04326">
    <property type="entry name" value="SLFN_AlbA_2"/>
    <property type="match status" value="1"/>
</dbReference>
<reference evidence="3 4" key="1">
    <citation type="submission" date="2019-03" db="EMBL/GenBank/DDBJ databases">
        <title>Metabolic reconstructions from genomes of highly enriched 'Candidatus Accumulibacter' and 'Candidatus Competibacter' bioreactor populations.</title>
        <authorList>
            <person name="Annavajhala M.K."/>
            <person name="Welles L."/>
            <person name="Abbas B."/>
            <person name="Sorokin D."/>
            <person name="Park H."/>
            <person name="Van Loosdrecht M."/>
            <person name="Chandran K."/>
        </authorList>
    </citation>
    <scope>NUCLEOTIDE SEQUENCE [LARGE SCALE GENOMIC DNA]</scope>
    <source>
        <strain evidence="3 4">SBR_G</strain>
    </source>
</reference>
<evidence type="ECO:0000259" key="2">
    <source>
        <dbReference type="Pfam" id="PF04326"/>
    </source>
</evidence>
<feature type="transmembrane region" description="Helical" evidence="1">
    <location>
        <begin position="64"/>
        <end position="83"/>
    </location>
</feature>